<dbReference type="EMBL" id="CP144089">
    <property type="protein sequence ID" value="WWD03379.1"/>
    <property type="molecule type" value="Genomic_DNA"/>
</dbReference>
<protein>
    <submittedName>
        <fullName evidence="1">Uncharacterized protein</fullName>
    </submittedName>
</protein>
<gene>
    <name evidence="1" type="ORF">V865_001431</name>
</gene>
<dbReference type="RefSeq" id="XP_066081346.1">
    <property type="nucleotide sequence ID" value="XM_066225249.1"/>
</dbReference>
<dbReference type="AlphaFoldDB" id="A0AAX4KBP1"/>
<proteinExistence type="predicted"/>
<evidence type="ECO:0000313" key="2">
    <source>
        <dbReference type="Proteomes" id="UP001358614"/>
    </source>
</evidence>
<reference evidence="1 2" key="1">
    <citation type="submission" date="2024-01" db="EMBL/GenBank/DDBJ databases">
        <title>Comparative genomics of Cryptococcus and Kwoniella reveals pathogenesis evolution and contrasting modes of karyotype evolution via chromosome fusion or intercentromeric recombination.</title>
        <authorList>
            <person name="Coelho M.A."/>
            <person name="David-Palma M."/>
            <person name="Shea T."/>
            <person name="Bowers K."/>
            <person name="McGinley-Smith S."/>
            <person name="Mohammad A.W."/>
            <person name="Gnirke A."/>
            <person name="Yurkov A.M."/>
            <person name="Nowrousian M."/>
            <person name="Sun S."/>
            <person name="Cuomo C.A."/>
            <person name="Heitman J."/>
        </authorList>
    </citation>
    <scope>NUCLEOTIDE SEQUENCE [LARGE SCALE GENOMIC DNA]</scope>
    <source>
        <strain evidence="1 2">PYCC6329</strain>
    </source>
</reference>
<name>A0AAX4KBP1_9TREE</name>
<dbReference type="KEGG" id="ker:91100235"/>
<sequence length="183" mass="20840">MSLPPTKRLRHSNDPHQLRYILASILPSHPYALQDFLAHHQAYLSSIEDQRRKAPPKDFDYLSKSCWKELNVNHRTLRPSQQFEIIGDISEVIENAIATILKGYKESPRVETKLSALETLRKIGKSIILCDEGEIRKGVMNDTTPSVLDDAMVEILDGMVEEDIGQVLDVLDGDEEEEEDEED</sequence>
<dbReference type="Proteomes" id="UP001358614">
    <property type="component" value="Chromosome 1"/>
</dbReference>
<evidence type="ECO:0000313" key="1">
    <source>
        <dbReference type="EMBL" id="WWD03379.1"/>
    </source>
</evidence>
<accession>A0AAX4KBP1</accession>
<keyword evidence="2" id="KW-1185">Reference proteome</keyword>
<dbReference type="GeneID" id="91100235"/>
<organism evidence="1 2">
    <name type="scientific">Kwoniella europaea PYCC6329</name>
    <dbReference type="NCBI Taxonomy" id="1423913"/>
    <lineage>
        <taxon>Eukaryota</taxon>
        <taxon>Fungi</taxon>
        <taxon>Dikarya</taxon>
        <taxon>Basidiomycota</taxon>
        <taxon>Agaricomycotina</taxon>
        <taxon>Tremellomycetes</taxon>
        <taxon>Tremellales</taxon>
        <taxon>Cryptococcaceae</taxon>
        <taxon>Kwoniella</taxon>
    </lineage>
</organism>